<feature type="transmembrane region" description="Helical" evidence="6">
    <location>
        <begin position="320"/>
        <end position="336"/>
    </location>
</feature>
<sequence>MAQKLSWLKRRSHEDRNVEPDETGRPVRDLRLLPAAVAAWIAAVLAVRLDAPAALMLGFVLTTVALGCMAFVGYRRKHCRILQVILVATGAAAMICLPTAARIDQQGSEPMEAAIASEGHITAKLLATGDASRASAPDLDGSPRWILEATLLEGTFGGERFTASIPLVVLGGDDWSAVKDGDMVRAAGKVTATDPGERARALMIGSTAPDRLEHETETGPMEQVRERFLTLAGSTGAPDDGLMAGMVIGARSVVAEDLVVRMQSTGLTHLTAVSGANCSYVLAFVFLSCRAFRLPRWAAALGGIVSLVAFVLLVRPEPSVLRAAVMGSIGVLAVLTGRGRLSMTLLFLSIAALLAVDPWLSGEYAFILSVAATSGLVLAGPLLVQRLETLLPRWIAQLLAVPLAAQLFCTPILILIQPAIPTYSLLANIAAAPVVPFITIAGMLAVMLVSLLPLAALPFAVAAGWGASWVAGVAGFFASAPLAVIPWPSGAGGAALSALSSLAVLAVAVWWQPLRAVVRSAAAKARSAVRGIRIRALKWVAAGFALGCAGLWAAAGAVHETAEWTIAGCDVGQGDGFVVRTGEHSAMVFDAGPDPALIDRCLDALQVETVDLLVITHLHQDHYGGIEGVFSDRPVRRLLYSTSEAALPDEVIEATTDAGLVPEPIVAGDTGALGSTTWTALWPFPDVTDASENDASAVVLVTTGGTDGRSPVDVLFTGDIEEEAADEMLVAHRDLTLSGVDILKVAHHGARNGGHRLIEATSPSVALISAGRHNDYGHPHPATLDALDAAGVYAARTDQRGSFFLFADDGTLRIRSL</sequence>
<dbReference type="InterPro" id="IPR004477">
    <property type="entry name" value="ComEC_N"/>
</dbReference>
<dbReference type="SUPFAM" id="SSF56281">
    <property type="entry name" value="Metallo-hydrolase/oxidoreductase"/>
    <property type="match status" value="1"/>
</dbReference>
<gene>
    <name evidence="8" type="ORF">BJ994_001503</name>
</gene>
<dbReference type="Pfam" id="PF00753">
    <property type="entry name" value="Lactamase_B"/>
    <property type="match status" value="1"/>
</dbReference>
<dbReference type="InterPro" id="IPR036866">
    <property type="entry name" value="RibonucZ/Hydroxyglut_hydro"/>
</dbReference>
<dbReference type="CDD" id="cd07731">
    <property type="entry name" value="ComA-like_MBL-fold"/>
    <property type="match status" value="1"/>
</dbReference>
<feature type="domain" description="Metallo-beta-lactamase" evidence="7">
    <location>
        <begin position="573"/>
        <end position="747"/>
    </location>
</feature>
<dbReference type="GO" id="GO:0005886">
    <property type="term" value="C:plasma membrane"/>
    <property type="evidence" value="ECO:0007669"/>
    <property type="project" value="UniProtKB-SubCell"/>
</dbReference>
<evidence type="ECO:0000256" key="1">
    <source>
        <dbReference type="ARBA" id="ARBA00004651"/>
    </source>
</evidence>
<feature type="transmembrane region" description="Helical" evidence="6">
    <location>
        <begin position="366"/>
        <end position="384"/>
    </location>
</feature>
<feature type="transmembrane region" description="Helical" evidence="6">
    <location>
        <begin position="267"/>
        <end position="287"/>
    </location>
</feature>
<proteinExistence type="predicted"/>
<feature type="transmembrane region" description="Helical" evidence="6">
    <location>
        <begin position="53"/>
        <end position="74"/>
    </location>
</feature>
<organism evidence="8 9">
    <name type="scientific">Arthrobacter pigmenti</name>
    <dbReference type="NCBI Taxonomy" id="271432"/>
    <lineage>
        <taxon>Bacteria</taxon>
        <taxon>Bacillati</taxon>
        <taxon>Actinomycetota</taxon>
        <taxon>Actinomycetes</taxon>
        <taxon>Micrococcales</taxon>
        <taxon>Micrococcaceae</taxon>
        <taxon>Arthrobacter</taxon>
    </lineage>
</organism>
<feature type="transmembrane region" description="Helical" evidence="6">
    <location>
        <begin position="81"/>
        <end position="101"/>
    </location>
</feature>
<feature type="transmembrane region" description="Helical" evidence="6">
    <location>
        <begin position="426"/>
        <end position="452"/>
    </location>
</feature>
<evidence type="ECO:0000256" key="2">
    <source>
        <dbReference type="ARBA" id="ARBA00022475"/>
    </source>
</evidence>
<feature type="transmembrane region" description="Helical" evidence="6">
    <location>
        <begin position="343"/>
        <end position="360"/>
    </location>
</feature>
<evidence type="ECO:0000313" key="9">
    <source>
        <dbReference type="Proteomes" id="UP000547458"/>
    </source>
</evidence>
<feature type="transmembrane region" description="Helical" evidence="6">
    <location>
        <begin position="536"/>
        <end position="555"/>
    </location>
</feature>
<evidence type="ECO:0000256" key="6">
    <source>
        <dbReference type="SAM" id="Phobius"/>
    </source>
</evidence>
<keyword evidence="4 6" id="KW-1133">Transmembrane helix</keyword>
<name>A0A846RQI6_9MICC</name>
<comment type="subcellular location">
    <subcellularLocation>
        <location evidence="1">Cell membrane</location>
        <topology evidence="1">Multi-pass membrane protein</topology>
    </subcellularLocation>
</comment>
<dbReference type="InterPro" id="IPR052159">
    <property type="entry name" value="Competence_DNA_uptake"/>
</dbReference>
<dbReference type="Gene3D" id="3.60.15.10">
    <property type="entry name" value="Ribonuclease Z/Hydroxyacylglutathione hydrolase-like"/>
    <property type="match status" value="1"/>
</dbReference>
<feature type="transmembrane region" description="Helical" evidence="6">
    <location>
        <begin position="459"/>
        <end position="485"/>
    </location>
</feature>
<dbReference type="EMBL" id="JAATJL010000001">
    <property type="protein sequence ID" value="NJC22427.1"/>
    <property type="molecule type" value="Genomic_DNA"/>
</dbReference>
<evidence type="ECO:0000256" key="4">
    <source>
        <dbReference type="ARBA" id="ARBA00022989"/>
    </source>
</evidence>
<dbReference type="SMART" id="SM00849">
    <property type="entry name" value="Lactamase_B"/>
    <property type="match status" value="1"/>
</dbReference>
<dbReference type="Pfam" id="PF03772">
    <property type="entry name" value="Competence"/>
    <property type="match status" value="1"/>
</dbReference>
<accession>A0A846RQI6</accession>
<evidence type="ECO:0000256" key="3">
    <source>
        <dbReference type="ARBA" id="ARBA00022692"/>
    </source>
</evidence>
<keyword evidence="9" id="KW-1185">Reference proteome</keyword>
<feature type="transmembrane region" description="Helical" evidence="6">
    <location>
        <begin position="396"/>
        <end position="420"/>
    </location>
</feature>
<dbReference type="NCBIfam" id="TIGR00361">
    <property type="entry name" value="ComEC_Rec2"/>
    <property type="match status" value="1"/>
</dbReference>
<evidence type="ECO:0000313" key="8">
    <source>
        <dbReference type="EMBL" id="NJC22427.1"/>
    </source>
</evidence>
<keyword evidence="5 6" id="KW-0472">Membrane</keyword>
<dbReference type="Proteomes" id="UP000547458">
    <property type="component" value="Unassembled WGS sequence"/>
</dbReference>
<dbReference type="InterPro" id="IPR004797">
    <property type="entry name" value="Competence_ComEC/Rec2"/>
</dbReference>
<dbReference type="PANTHER" id="PTHR30619:SF1">
    <property type="entry name" value="RECOMBINATION PROTEIN 2"/>
    <property type="match status" value="1"/>
</dbReference>
<protein>
    <submittedName>
        <fullName evidence="8">Competence protein ComEC</fullName>
    </submittedName>
</protein>
<dbReference type="NCBIfam" id="TIGR00360">
    <property type="entry name" value="ComEC_N-term"/>
    <property type="match status" value="1"/>
</dbReference>
<feature type="transmembrane region" description="Helical" evidence="6">
    <location>
        <begin position="491"/>
        <end position="511"/>
    </location>
</feature>
<comment type="caution">
    <text evidence="8">The sequence shown here is derived from an EMBL/GenBank/DDBJ whole genome shotgun (WGS) entry which is preliminary data.</text>
</comment>
<keyword evidence="3 6" id="KW-0812">Transmembrane</keyword>
<keyword evidence="2" id="KW-1003">Cell membrane</keyword>
<dbReference type="GO" id="GO:0030420">
    <property type="term" value="P:establishment of competence for transformation"/>
    <property type="evidence" value="ECO:0007669"/>
    <property type="project" value="InterPro"/>
</dbReference>
<dbReference type="AlphaFoldDB" id="A0A846RQI6"/>
<reference evidence="8 9" key="1">
    <citation type="submission" date="2020-03" db="EMBL/GenBank/DDBJ databases">
        <title>Sequencing the genomes of 1000 actinobacteria strains.</title>
        <authorList>
            <person name="Klenk H.-P."/>
        </authorList>
    </citation>
    <scope>NUCLEOTIDE SEQUENCE [LARGE SCALE GENOMIC DNA]</scope>
    <source>
        <strain evidence="8 9">DSM 16403</strain>
    </source>
</reference>
<feature type="transmembrane region" description="Helical" evidence="6">
    <location>
        <begin position="30"/>
        <end position="47"/>
    </location>
</feature>
<dbReference type="PANTHER" id="PTHR30619">
    <property type="entry name" value="DNA INTERNALIZATION/COMPETENCE PROTEIN COMEC/REC2"/>
    <property type="match status" value="1"/>
</dbReference>
<evidence type="ECO:0000259" key="7">
    <source>
        <dbReference type="SMART" id="SM00849"/>
    </source>
</evidence>
<evidence type="ECO:0000256" key="5">
    <source>
        <dbReference type="ARBA" id="ARBA00023136"/>
    </source>
</evidence>
<feature type="transmembrane region" description="Helical" evidence="6">
    <location>
        <begin position="294"/>
        <end position="314"/>
    </location>
</feature>
<dbReference type="InterPro" id="IPR001279">
    <property type="entry name" value="Metallo-B-lactamas"/>
</dbReference>
<dbReference type="InterPro" id="IPR035681">
    <property type="entry name" value="ComA-like_MBL"/>
</dbReference>